<keyword evidence="12" id="KW-1185">Reference proteome</keyword>
<dbReference type="InterPro" id="IPR008796">
    <property type="entry name" value="PSAN"/>
</dbReference>
<feature type="compositionally biased region" description="Low complexity" evidence="9">
    <location>
        <begin position="36"/>
        <end position="46"/>
    </location>
</feature>
<keyword evidence="8" id="KW-0472">Membrane</keyword>
<evidence type="ECO:0000313" key="11">
    <source>
        <dbReference type="EMBL" id="KAG6588719.1"/>
    </source>
</evidence>
<reference evidence="11 12" key="1">
    <citation type="journal article" date="2021" name="Hortic Res">
        <title>The domestication of Cucurbita argyrosperma as revealed by the genome of its wild relative.</title>
        <authorList>
            <person name="Barrera-Redondo J."/>
            <person name="Sanchez-de la Vega G."/>
            <person name="Aguirre-Liguori J.A."/>
            <person name="Castellanos-Morales G."/>
            <person name="Gutierrez-Guerrero Y.T."/>
            <person name="Aguirre-Dugua X."/>
            <person name="Aguirre-Planter E."/>
            <person name="Tenaillon M.I."/>
            <person name="Lira-Saade R."/>
            <person name="Eguiarte L.E."/>
        </authorList>
    </citation>
    <scope>NUCLEOTIDE SEQUENCE [LARGE SCALE GENOMIC DNA]</scope>
    <source>
        <strain evidence="11">JBR-2021</strain>
    </source>
</reference>
<evidence type="ECO:0000256" key="4">
    <source>
        <dbReference type="ARBA" id="ARBA00022531"/>
    </source>
</evidence>
<comment type="similarity">
    <text evidence="2">Belongs to the psaN family.</text>
</comment>
<proteinExistence type="inferred from homology"/>
<evidence type="ECO:0000256" key="6">
    <source>
        <dbReference type="ARBA" id="ARBA00022836"/>
    </source>
</evidence>
<feature type="signal peptide" evidence="10">
    <location>
        <begin position="1"/>
        <end position="22"/>
    </location>
</feature>
<evidence type="ECO:0000256" key="5">
    <source>
        <dbReference type="ARBA" id="ARBA00022640"/>
    </source>
</evidence>
<dbReference type="GO" id="GO:0009535">
    <property type="term" value="C:chloroplast thylakoid membrane"/>
    <property type="evidence" value="ECO:0007669"/>
    <property type="project" value="UniProtKB-SubCell"/>
</dbReference>
<dbReference type="Proteomes" id="UP000685013">
    <property type="component" value="Chromosome 11"/>
</dbReference>
<feature type="chain" id="PRO_5043966837" evidence="10">
    <location>
        <begin position="23"/>
        <end position="191"/>
    </location>
</feature>
<evidence type="ECO:0000256" key="3">
    <source>
        <dbReference type="ARBA" id="ARBA00022528"/>
    </source>
</evidence>
<keyword evidence="10" id="KW-0732">Signal</keyword>
<accession>A0AAV6MXE9</accession>
<feature type="region of interest" description="Disordered" evidence="9">
    <location>
        <begin position="25"/>
        <end position="46"/>
    </location>
</feature>
<organism evidence="11 12">
    <name type="scientific">Cucurbita argyrosperma subsp. sororia</name>
    <dbReference type="NCBI Taxonomy" id="37648"/>
    <lineage>
        <taxon>Eukaryota</taxon>
        <taxon>Viridiplantae</taxon>
        <taxon>Streptophyta</taxon>
        <taxon>Embryophyta</taxon>
        <taxon>Tracheophyta</taxon>
        <taxon>Spermatophyta</taxon>
        <taxon>Magnoliopsida</taxon>
        <taxon>eudicotyledons</taxon>
        <taxon>Gunneridae</taxon>
        <taxon>Pentapetalae</taxon>
        <taxon>rosids</taxon>
        <taxon>fabids</taxon>
        <taxon>Cucurbitales</taxon>
        <taxon>Cucurbitaceae</taxon>
        <taxon>Cucurbiteae</taxon>
        <taxon>Cucurbita</taxon>
    </lineage>
</organism>
<comment type="caution">
    <text evidence="11">The sequence shown here is derived from an EMBL/GenBank/DDBJ whole genome shotgun (WGS) entry which is preliminary data.</text>
</comment>
<evidence type="ECO:0000256" key="1">
    <source>
        <dbReference type="ARBA" id="ARBA00004622"/>
    </source>
</evidence>
<dbReference type="PANTHER" id="PTHR36327:SF1">
    <property type="entry name" value="OS03G0731100 PROTEIN"/>
    <property type="match status" value="1"/>
</dbReference>
<evidence type="ECO:0000256" key="10">
    <source>
        <dbReference type="SAM" id="SignalP"/>
    </source>
</evidence>
<dbReference type="GO" id="GO:0015979">
    <property type="term" value="P:photosynthesis"/>
    <property type="evidence" value="ECO:0007669"/>
    <property type="project" value="UniProtKB-KW"/>
</dbReference>
<dbReference type="EMBL" id="JAGKQH010000011">
    <property type="protein sequence ID" value="KAG6588719.1"/>
    <property type="molecule type" value="Genomic_DNA"/>
</dbReference>
<dbReference type="AlphaFoldDB" id="A0AAV6MXE9"/>
<evidence type="ECO:0000313" key="12">
    <source>
        <dbReference type="Proteomes" id="UP000685013"/>
    </source>
</evidence>
<evidence type="ECO:0000256" key="8">
    <source>
        <dbReference type="ARBA" id="ARBA00023136"/>
    </source>
</evidence>
<evidence type="ECO:0000256" key="7">
    <source>
        <dbReference type="ARBA" id="ARBA00023078"/>
    </source>
</evidence>
<keyword evidence="7" id="KW-0793">Thylakoid</keyword>
<keyword evidence="3" id="KW-0150">Chloroplast</keyword>
<feature type="non-terminal residue" evidence="11">
    <location>
        <position position="1"/>
    </location>
</feature>
<sequence length="191" mass="21686">MSSIGQNILMALALTLNQFASSNVQSVQRNKPKTPPTTTATTSASSDIQRRGLILSAAVAAAVDSRTDLLKRYLKKSEENKEKNDKERLESFYKRNYKDYFEFVEGSLKNKDELSEAEKVYPSPGQEDTKTSFHLNLDNLKLKVRNNEYDSLQKTRISIWLFKHKINMYHNMAAATSQASRVDALFGLDLI</sequence>
<dbReference type="Pfam" id="PF05479">
    <property type="entry name" value="PsaN"/>
    <property type="match status" value="1"/>
</dbReference>
<keyword evidence="4" id="KW-0602">Photosynthesis</keyword>
<evidence type="ECO:0000256" key="2">
    <source>
        <dbReference type="ARBA" id="ARBA00010661"/>
    </source>
</evidence>
<protein>
    <submittedName>
        <fullName evidence="11">Uncharacterized protein</fullName>
    </submittedName>
</protein>
<evidence type="ECO:0000256" key="9">
    <source>
        <dbReference type="SAM" id="MobiDB-lite"/>
    </source>
</evidence>
<keyword evidence="5" id="KW-0934">Plastid</keyword>
<name>A0AAV6MXE9_9ROSI</name>
<gene>
    <name evidence="11" type="ORF">SDJN03_17284</name>
</gene>
<dbReference type="PANTHER" id="PTHR36327">
    <property type="entry name" value="UNNAMED PRODUCT"/>
    <property type="match status" value="1"/>
</dbReference>
<dbReference type="GO" id="GO:0009522">
    <property type="term" value="C:photosystem I"/>
    <property type="evidence" value="ECO:0007669"/>
    <property type="project" value="UniProtKB-KW"/>
</dbReference>
<keyword evidence="6" id="KW-0603">Photosystem I</keyword>
<comment type="subcellular location">
    <subcellularLocation>
        <location evidence="1">Plastid</location>
        <location evidence="1">Chloroplast thylakoid membrane</location>
        <topology evidence="1">Peripheral membrane protein</topology>
        <orientation evidence="1">Lumenal side</orientation>
    </subcellularLocation>
</comment>